<dbReference type="Proteomes" id="UP000783796">
    <property type="component" value="Unassembled WGS sequence"/>
</dbReference>
<dbReference type="AlphaFoldDB" id="A0A948T9Z5"/>
<dbReference type="SUPFAM" id="SSF55729">
    <property type="entry name" value="Acyl-CoA N-acyltransferases (Nat)"/>
    <property type="match status" value="1"/>
</dbReference>
<gene>
    <name evidence="2" type="ORF">H9777_03080</name>
</gene>
<sequence length="151" mass="17627">MKIRKIETNKKKYLDLLLLADEQESMIDRYLERGDMFVMFNMSKEPISSAVVTDEGDNVCELKSLAVSPQYQRKGYGKQMVDFLCKCYADKFKYMIVGTGESIDTISFYKECGFKYSHIVPDFFTDNYDHPIVENGIILKDMVYFRKELSV</sequence>
<reference evidence="2" key="2">
    <citation type="submission" date="2021-04" db="EMBL/GenBank/DDBJ databases">
        <authorList>
            <person name="Gilroy R."/>
        </authorList>
    </citation>
    <scope>NUCLEOTIDE SEQUENCE</scope>
    <source>
        <strain evidence="2">G4-2901</strain>
    </source>
</reference>
<evidence type="ECO:0000259" key="1">
    <source>
        <dbReference type="PROSITE" id="PS51186"/>
    </source>
</evidence>
<evidence type="ECO:0000313" key="2">
    <source>
        <dbReference type="EMBL" id="MBU3837302.1"/>
    </source>
</evidence>
<organism evidence="2 3">
    <name type="scientific">Candidatus Phocaeicola faecigallinarum</name>
    <dbReference type="NCBI Taxonomy" id="2838732"/>
    <lineage>
        <taxon>Bacteria</taxon>
        <taxon>Pseudomonadati</taxon>
        <taxon>Bacteroidota</taxon>
        <taxon>Bacteroidia</taxon>
        <taxon>Bacteroidales</taxon>
        <taxon>Bacteroidaceae</taxon>
        <taxon>Phocaeicola</taxon>
    </lineage>
</organism>
<reference evidence="2" key="1">
    <citation type="journal article" date="2021" name="PeerJ">
        <title>Extensive microbial diversity within the chicken gut microbiome revealed by metagenomics and culture.</title>
        <authorList>
            <person name="Gilroy R."/>
            <person name="Ravi A."/>
            <person name="Getino M."/>
            <person name="Pursley I."/>
            <person name="Horton D.L."/>
            <person name="Alikhan N.F."/>
            <person name="Baker D."/>
            <person name="Gharbi K."/>
            <person name="Hall N."/>
            <person name="Watson M."/>
            <person name="Adriaenssens E.M."/>
            <person name="Foster-Nyarko E."/>
            <person name="Jarju S."/>
            <person name="Secka A."/>
            <person name="Antonio M."/>
            <person name="Oren A."/>
            <person name="Chaudhuri R.R."/>
            <person name="La Ragione R."/>
            <person name="Hildebrand F."/>
            <person name="Pallen M.J."/>
        </authorList>
    </citation>
    <scope>NUCLEOTIDE SEQUENCE</scope>
    <source>
        <strain evidence="2">G4-2901</strain>
    </source>
</reference>
<dbReference type="InterPro" id="IPR000182">
    <property type="entry name" value="GNAT_dom"/>
</dbReference>
<dbReference type="GO" id="GO:0016747">
    <property type="term" value="F:acyltransferase activity, transferring groups other than amino-acyl groups"/>
    <property type="evidence" value="ECO:0007669"/>
    <property type="project" value="InterPro"/>
</dbReference>
<dbReference type="InterPro" id="IPR016181">
    <property type="entry name" value="Acyl_CoA_acyltransferase"/>
</dbReference>
<feature type="domain" description="N-acetyltransferase" evidence="1">
    <location>
        <begin position="1"/>
        <end position="150"/>
    </location>
</feature>
<dbReference type="Pfam" id="PF13508">
    <property type="entry name" value="Acetyltransf_7"/>
    <property type="match status" value="1"/>
</dbReference>
<protein>
    <submittedName>
        <fullName evidence="2">GNAT family N-acetyltransferase</fullName>
    </submittedName>
</protein>
<proteinExistence type="predicted"/>
<evidence type="ECO:0000313" key="3">
    <source>
        <dbReference type="Proteomes" id="UP000783796"/>
    </source>
</evidence>
<dbReference type="EMBL" id="JAHLFW010000031">
    <property type="protein sequence ID" value="MBU3837302.1"/>
    <property type="molecule type" value="Genomic_DNA"/>
</dbReference>
<dbReference type="CDD" id="cd04301">
    <property type="entry name" value="NAT_SF"/>
    <property type="match status" value="1"/>
</dbReference>
<dbReference type="Gene3D" id="3.40.630.30">
    <property type="match status" value="1"/>
</dbReference>
<name>A0A948T9Z5_9BACT</name>
<accession>A0A948T9Z5</accession>
<comment type="caution">
    <text evidence="2">The sequence shown here is derived from an EMBL/GenBank/DDBJ whole genome shotgun (WGS) entry which is preliminary data.</text>
</comment>
<dbReference type="PROSITE" id="PS51186">
    <property type="entry name" value="GNAT"/>
    <property type="match status" value="1"/>
</dbReference>